<comment type="similarity">
    <text evidence="3">Belongs to the PhyH family. EctD subfamily.</text>
</comment>
<name>A0ABT9XHG3_9BACL</name>
<dbReference type="RefSeq" id="WP_274456734.1">
    <property type="nucleotide sequence ID" value="NZ_CP067097.1"/>
</dbReference>
<sequence length="301" mass="34292">MQQTIVPDVYPSRVHDRPSIEARKDPVVYRSNGLAADGPLTADQLAQYERDGFLMLENLFTQTEVEQMRAEMARVLEENEGSHSQAVIREPESEEVRSVFAIHETDTAFNRISRDSRLLDRARQLLDSEVYVHQSRINFKPGFEGKEFYWHSDFETWHVEDGMPRMRAVSFSILLDDNLPFNGSLMLVPGSHKHFISCVGKTPEDHYKQSLRRQEVGVPDRGSLTWLVDRYGLQMPSAKAGSVLMFECNTMHGSNSNITPLPRRNVFVVYNSVENALQPPYSGGKPRPGFVAARKPELVVR</sequence>
<comment type="subunit">
    <text evidence="4">Homodimer.</text>
</comment>
<keyword evidence="6" id="KW-0223">Dioxygenase</keyword>
<dbReference type="PANTHER" id="PTHR20883">
    <property type="entry name" value="PHYTANOYL-COA DIOXYGENASE DOMAIN CONTAINING 1"/>
    <property type="match status" value="1"/>
</dbReference>
<dbReference type="Pfam" id="PF05721">
    <property type="entry name" value="PhyH"/>
    <property type="match status" value="1"/>
</dbReference>
<dbReference type="NCBIfam" id="TIGR02408">
    <property type="entry name" value="ectoine_ThpD"/>
    <property type="match status" value="1"/>
</dbReference>
<evidence type="ECO:0000256" key="6">
    <source>
        <dbReference type="ARBA" id="ARBA00022964"/>
    </source>
</evidence>
<keyword evidence="12" id="KW-1185">Reference proteome</keyword>
<keyword evidence="5" id="KW-0479">Metal-binding</keyword>
<evidence type="ECO:0000256" key="8">
    <source>
        <dbReference type="ARBA" id="ARBA00023004"/>
    </source>
</evidence>
<keyword evidence="8" id="KW-0408">Iron</keyword>
<organism evidence="11 12">
    <name type="scientific">Alicyclobacillus cycloheptanicus</name>
    <dbReference type="NCBI Taxonomy" id="1457"/>
    <lineage>
        <taxon>Bacteria</taxon>
        <taxon>Bacillati</taxon>
        <taxon>Bacillota</taxon>
        <taxon>Bacilli</taxon>
        <taxon>Bacillales</taxon>
        <taxon>Alicyclobacillaceae</taxon>
        <taxon>Alicyclobacillus</taxon>
    </lineage>
</organism>
<dbReference type="InterPro" id="IPR008775">
    <property type="entry name" value="Phytyl_CoA_dOase-like"/>
</dbReference>
<evidence type="ECO:0000313" key="11">
    <source>
        <dbReference type="EMBL" id="MDQ0189749.1"/>
    </source>
</evidence>
<evidence type="ECO:0000256" key="4">
    <source>
        <dbReference type="ARBA" id="ARBA00011738"/>
    </source>
</evidence>
<dbReference type="EC" id="1.14.11.55" evidence="10"/>
<comment type="cofactor">
    <cofactor evidence="1">
        <name>Fe(2+)</name>
        <dbReference type="ChEBI" id="CHEBI:29033"/>
    </cofactor>
</comment>
<evidence type="ECO:0000256" key="2">
    <source>
        <dbReference type="ARBA" id="ARBA00004063"/>
    </source>
</evidence>
<dbReference type="InterPro" id="IPR012774">
    <property type="entry name" value="EctD"/>
</dbReference>
<dbReference type="GO" id="GO:0016491">
    <property type="term" value="F:oxidoreductase activity"/>
    <property type="evidence" value="ECO:0007669"/>
    <property type="project" value="UniProtKB-KW"/>
</dbReference>
<evidence type="ECO:0000256" key="9">
    <source>
        <dbReference type="ARBA" id="ARBA00049228"/>
    </source>
</evidence>
<evidence type="ECO:0000313" key="12">
    <source>
        <dbReference type="Proteomes" id="UP001232973"/>
    </source>
</evidence>
<dbReference type="Gene3D" id="2.60.120.620">
    <property type="entry name" value="q2cbj1_9rhob like domain"/>
    <property type="match status" value="1"/>
</dbReference>
<dbReference type="SUPFAM" id="SSF51197">
    <property type="entry name" value="Clavaminate synthase-like"/>
    <property type="match status" value="1"/>
</dbReference>
<comment type="catalytic activity">
    <reaction evidence="9">
        <text>L-ectoine + 2-oxoglutarate + O2 = 5-hydroxyectoine + succinate + CO2</text>
        <dbReference type="Rhea" id="RHEA:45740"/>
        <dbReference type="ChEBI" id="CHEBI:15379"/>
        <dbReference type="ChEBI" id="CHEBI:16526"/>
        <dbReference type="ChEBI" id="CHEBI:16810"/>
        <dbReference type="ChEBI" id="CHEBI:30031"/>
        <dbReference type="ChEBI" id="CHEBI:58515"/>
        <dbReference type="ChEBI" id="CHEBI:85413"/>
        <dbReference type="EC" id="1.14.11.55"/>
    </reaction>
</comment>
<dbReference type="Proteomes" id="UP001232973">
    <property type="component" value="Unassembled WGS sequence"/>
</dbReference>
<evidence type="ECO:0000256" key="3">
    <source>
        <dbReference type="ARBA" id="ARBA00007851"/>
    </source>
</evidence>
<accession>A0ABT9XHG3</accession>
<proteinExistence type="inferred from homology"/>
<dbReference type="EMBL" id="JAUSTP010000010">
    <property type="protein sequence ID" value="MDQ0189749.1"/>
    <property type="molecule type" value="Genomic_DNA"/>
</dbReference>
<evidence type="ECO:0000256" key="10">
    <source>
        <dbReference type="NCBIfam" id="TIGR02408"/>
    </source>
</evidence>
<comment type="caution">
    <text evidence="11">The sequence shown here is derived from an EMBL/GenBank/DDBJ whole genome shotgun (WGS) entry which is preliminary data.</text>
</comment>
<evidence type="ECO:0000256" key="1">
    <source>
        <dbReference type="ARBA" id="ARBA00001954"/>
    </source>
</evidence>
<reference evidence="11 12" key="1">
    <citation type="submission" date="2023-07" db="EMBL/GenBank/DDBJ databases">
        <title>Genomic Encyclopedia of Type Strains, Phase IV (KMG-IV): sequencing the most valuable type-strain genomes for metagenomic binning, comparative biology and taxonomic classification.</title>
        <authorList>
            <person name="Goeker M."/>
        </authorList>
    </citation>
    <scope>NUCLEOTIDE SEQUENCE [LARGE SCALE GENOMIC DNA]</scope>
    <source>
        <strain evidence="11 12">DSM 4006</strain>
    </source>
</reference>
<keyword evidence="7 11" id="KW-0560">Oxidoreductase</keyword>
<comment type="function">
    <text evidence="2">Involved in the biosynthesis of 5-hydroxyectoine, called compatible solute, which helps organisms to survive extreme osmotic stress by acting as a highly soluble organic osmolyte. Catalyzes the 2-oxoglutarate-dependent selective hydroxylation of L-ectoine to yield (4S,5S)-5-hydroxyectoine.</text>
</comment>
<protein>
    <recommendedName>
        <fullName evidence="10">Ectoine hydroxylase</fullName>
        <ecNumber evidence="10">1.14.11.55</ecNumber>
    </recommendedName>
</protein>
<gene>
    <name evidence="11" type="ORF">J2S03_001596</name>
</gene>
<evidence type="ECO:0000256" key="7">
    <source>
        <dbReference type="ARBA" id="ARBA00023002"/>
    </source>
</evidence>
<evidence type="ECO:0000256" key="5">
    <source>
        <dbReference type="ARBA" id="ARBA00022723"/>
    </source>
</evidence>
<dbReference type="PANTHER" id="PTHR20883:SF48">
    <property type="entry name" value="ECTOINE DIOXYGENASE"/>
    <property type="match status" value="1"/>
</dbReference>